<evidence type="ECO:0000259" key="4">
    <source>
        <dbReference type="PROSITE" id="PS50002"/>
    </source>
</evidence>
<evidence type="ECO:0000256" key="2">
    <source>
        <dbReference type="ARBA" id="ARBA00022443"/>
    </source>
</evidence>
<evidence type="ECO:0000256" key="3">
    <source>
        <dbReference type="PROSITE-ProRule" id="PRU00192"/>
    </source>
</evidence>
<evidence type="ECO:0000313" key="7">
    <source>
        <dbReference type="EMBL" id="CAG7826184.1"/>
    </source>
</evidence>
<feature type="domain" description="PDZ" evidence="6">
    <location>
        <begin position="1"/>
        <end position="78"/>
    </location>
</feature>
<dbReference type="SMART" id="SM00228">
    <property type="entry name" value="PDZ"/>
    <property type="match status" value="1"/>
</dbReference>
<dbReference type="Proteomes" id="UP000708208">
    <property type="component" value="Unassembled WGS sequence"/>
</dbReference>
<dbReference type="InterPro" id="IPR001478">
    <property type="entry name" value="PDZ"/>
</dbReference>
<dbReference type="InterPro" id="IPR008144">
    <property type="entry name" value="Guanylate_kin-like_dom"/>
</dbReference>
<reference evidence="7" key="1">
    <citation type="submission" date="2021-06" db="EMBL/GenBank/DDBJ databases">
        <authorList>
            <person name="Hodson N. C."/>
            <person name="Mongue J. A."/>
            <person name="Jaron S. K."/>
        </authorList>
    </citation>
    <scope>NUCLEOTIDE SEQUENCE</scope>
</reference>
<dbReference type="CDD" id="cd06799">
    <property type="entry name" value="PDZ_MPP3-MPP4-MPP7-like"/>
    <property type="match status" value="1"/>
</dbReference>
<comment type="similarity">
    <text evidence="1">Belongs to the MAGUK family.</text>
</comment>
<dbReference type="FunFam" id="3.30.63.10:FF:000002">
    <property type="entry name" value="Guanylate kinase 1"/>
    <property type="match status" value="1"/>
</dbReference>
<dbReference type="OrthoDB" id="439127at2759"/>
<feature type="domain" description="SH3" evidence="4">
    <location>
        <begin position="85"/>
        <end position="155"/>
    </location>
</feature>
<dbReference type="PROSITE" id="PS50106">
    <property type="entry name" value="PDZ"/>
    <property type="match status" value="1"/>
</dbReference>
<dbReference type="InterPro" id="IPR008145">
    <property type="entry name" value="GK/Ca_channel_bsu"/>
</dbReference>
<dbReference type="Pfam" id="PF00595">
    <property type="entry name" value="PDZ"/>
    <property type="match status" value="1"/>
</dbReference>
<dbReference type="InterPro" id="IPR020590">
    <property type="entry name" value="Guanylate_kinase_CS"/>
</dbReference>
<comment type="caution">
    <text evidence="7">The sequence shown here is derived from an EMBL/GenBank/DDBJ whole genome shotgun (WGS) entry which is preliminary data.</text>
</comment>
<organism evidence="7 8">
    <name type="scientific">Allacma fusca</name>
    <dbReference type="NCBI Taxonomy" id="39272"/>
    <lineage>
        <taxon>Eukaryota</taxon>
        <taxon>Metazoa</taxon>
        <taxon>Ecdysozoa</taxon>
        <taxon>Arthropoda</taxon>
        <taxon>Hexapoda</taxon>
        <taxon>Collembola</taxon>
        <taxon>Symphypleona</taxon>
        <taxon>Sminthuridae</taxon>
        <taxon>Allacma</taxon>
    </lineage>
</organism>
<dbReference type="Pfam" id="PF00625">
    <property type="entry name" value="Guanylate_kin"/>
    <property type="match status" value="1"/>
</dbReference>
<dbReference type="PROSITE" id="PS50052">
    <property type="entry name" value="GUANYLATE_KINASE_2"/>
    <property type="match status" value="1"/>
</dbReference>
<evidence type="ECO:0000256" key="1">
    <source>
        <dbReference type="ARBA" id="ARBA00007014"/>
    </source>
</evidence>
<accession>A0A8J2PK85</accession>
<name>A0A8J2PK85_9HEXA</name>
<evidence type="ECO:0000259" key="6">
    <source>
        <dbReference type="PROSITE" id="PS50106"/>
    </source>
</evidence>
<dbReference type="CDD" id="cd00071">
    <property type="entry name" value="GMPK"/>
    <property type="match status" value="1"/>
</dbReference>
<feature type="domain" description="Guanylate kinase-like" evidence="5">
    <location>
        <begin position="192"/>
        <end position="383"/>
    </location>
</feature>
<dbReference type="Pfam" id="PF07653">
    <property type="entry name" value="SH3_2"/>
    <property type="match status" value="1"/>
</dbReference>
<dbReference type="AlphaFoldDB" id="A0A8J2PK85"/>
<dbReference type="PROSITE" id="PS00856">
    <property type="entry name" value="GUANYLATE_KINASE_1"/>
    <property type="match status" value="1"/>
</dbReference>
<keyword evidence="8" id="KW-1185">Reference proteome</keyword>
<protein>
    <recommendedName>
        <fullName evidence="9">MAGUK p55 subfamily member 7</fullName>
    </recommendedName>
</protein>
<evidence type="ECO:0008006" key="9">
    <source>
        <dbReference type="Google" id="ProtNLM"/>
    </source>
</evidence>
<keyword evidence="2 3" id="KW-0728">SH3 domain</keyword>
<evidence type="ECO:0000313" key="8">
    <source>
        <dbReference type="Proteomes" id="UP000708208"/>
    </source>
</evidence>
<gene>
    <name evidence="7" type="ORF">AFUS01_LOCUS36250</name>
</gene>
<dbReference type="InterPro" id="IPR050716">
    <property type="entry name" value="MAGUK"/>
</dbReference>
<dbReference type="InterPro" id="IPR001452">
    <property type="entry name" value="SH3_domain"/>
</dbReference>
<dbReference type="SMART" id="SM00326">
    <property type="entry name" value="SH3"/>
    <property type="match status" value="1"/>
</dbReference>
<dbReference type="CDD" id="cd11862">
    <property type="entry name" value="SH3_MPP"/>
    <property type="match status" value="1"/>
</dbReference>
<dbReference type="PROSITE" id="PS50002">
    <property type="entry name" value="SH3"/>
    <property type="match status" value="1"/>
</dbReference>
<evidence type="ECO:0000259" key="5">
    <source>
        <dbReference type="PROSITE" id="PS50052"/>
    </source>
</evidence>
<proteinExistence type="inferred from homology"/>
<dbReference type="PANTHER" id="PTHR23122">
    <property type="entry name" value="MEMBRANE-ASSOCIATED GUANYLATE KINASE MAGUK"/>
    <property type="match status" value="1"/>
</dbReference>
<dbReference type="SMART" id="SM00072">
    <property type="entry name" value="GuKc"/>
    <property type="match status" value="1"/>
</dbReference>
<dbReference type="EMBL" id="CAJVCH010538868">
    <property type="protein sequence ID" value="CAG7826184.1"/>
    <property type="molecule type" value="Genomic_DNA"/>
</dbReference>
<sequence length="398" mass="45353">MANSKSHGATIKKDEETGKITIARVMHGGAADRSGLIYPGDEVVEVNGLSVEGKTPDDVLQILKNSEGTITFKLVPAALGRQKRESKVRVRCLFNFDSKDDPHIPCKDAGLDFVKGDILHVVSQDDIYWWQARREGDRTMRAGLIPSRALQERRVLMARTAENDNEENEDYDREEIPTYEEVAKLYPRQGFHRPIVLIGPPGVGRNELKRRLIDLDPSKYKTTIPYTSRAQRPGEVHGKEYFFVSRDKMEEDIAAGKFLEFGEYKGNLYGTASENVRSIVNAGLHCVLNPHSQALKMLRTAEFKPYIIYVKPPPFEVLKYSRHKAFAKSTFDESNSRAFNDDEFNEILKSAERIEFMYGHWFDDTIINDDLAKAFDKLVKIVKKVEAEALWVPSPWVQ</sequence>